<feature type="non-terminal residue" evidence="6">
    <location>
        <position position="188"/>
    </location>
</feature>
<dbReference type="Gene3D" id="3.40.50.1820">
    <property type="entry name" value="alpha/beta hydrolase"/>
    <property type="match status" value="2"/>
</dbReference>
<evidence type="ECO:0000256" key="5">
    <source>
        <dbReference type="ARBA" id="ARBA00023180"/>
    </source>
</evidence>
<evidence type="ECO:0008006" key="8">
    <source>
        <dbReference type="Google" id="ProtNLM"/>
    </source>
</evidence>
<dbReference type="PANTHER" id="PTHR11802">
    <property type="entry name" value="SERINE PROTEASE FAMILY S10 SERINE CARBOXYPEPTIDASE"/>
    <property type="match status" value="1"/>
</dbReference>
<dbReference type="PANTHER" id="PTHR11802:SF113">
    <property type="entry name" value="SERINE CARBOXYPEPTIDASE CTSA-4.1"/>
    <property type="match status" value="1"/>
</dbReference>
<dbReference type="GO" id="GO:0004185">
    <property type="term" value="F:serine-type carboxypeptidase activity"/>
    <property type="evidence" value="ECO:0007669"/>
    <property type="project" value="InterPro"/>
</dbReference>
<evidence type="ECO:0000313" key="6">
    <source>
        <dbReference type="EMBL" id="KAF4649565.1"/>
    </source>
</evidence>
<keyword evidence="5" id="KW-0325">Glycoprotein</keyword>
<sequence length="188" mass="20163">RGLIARMHLQLGCAGAIETPPEQPEVDQTLARSLCDDNAKQVFGYLKGESDAQLFYWFFESRRGPKDSPTIIFFQGGPGASSMYSLSSGNGGPCILDPTGTQTTLNDLTALKAFFTKYPVYNSRVFLMGQSFAGHYVPVLAEQGQGSGLNIKGIILGNAVASPVIQFSSMPDMACNGETTPIVLSKNK</sequence>
<evidence type="ECO:0000256" key="4">
    <source>
        <dbReference type="ARBA" id="ARBA00022801"/>
    </source>
</evidence>
<protein>
    <recommendedName>
        <fullName evidence="8">Serine carboxypeptidase</fullName>
    </recommendedName>
</protein>
<dbReference type="InterPro" id="IPR001563">
    <property type="entry name" value="Peptidase_S10"/>
</dbReference>
<evidence type="ECO:0000256" key="1">
    <source>
        <dbReference type="ARBA" id="ARBA00009431"/>
    </source>
</evidence>
<organism evidence="6 7">
    <name type="scientific">Perkinsus chesapeaki</name>
    <name type="common">Clam parasite</name>
    <name type="synonym">Perkinsus andrewsi</name>
    <dbReference type="NCBI Taxonomy" id="330153"/>
    <lineage>
        <taxon>Eukaryota</taxon>
        <taxon>Sar</taxon>
        <taxon>Alveolata</taxon>
        <taxon>Perkinsozoa</taxon>
        <taxon>Perkinsea</taxon>
        <taxon>Perkinsida</taxon>
        <taxon>Perkinsidae</taxon>
        <taxon>Perkinsus</taxon>
    </lineage>
</organism>
<accession>A0A7J6KQI1</accession>
<keyword evidence="3" id="KW-0645">Protease</keyword>
<keyword evidence="4" id="KW-0378">Hydrolase</keyword>
<gene>
    <name evidence="6" type="ORF">FOL47_001938</name>
</gene>
<dbReference type="Proteomes" id="UP000591131">
    <property type="component" value="Unassembled WGS sequence"/>
</dbReference>
<dbReference type="InterPro" id="IPR029058">
    <property type="entry name" value="AB_hydrolase_fold"/>
</dbReference>
<dbReference type="EMBL" id="JAAPAO010001495">
    <property type="protein sequence ID" value="KAF4649565.1"/>
    <property type="molecule type" value="Genomic_DNA"/>
</dbReference>
<dbReference type="AlphaFoldDB" id="A0A7J6KQI1"/>
<comment type="caution">
    <text evidence="6">The sequence shown here is derived from an EMBL/GenBank/DDBJ whole genome shotgun (WGS) entry which is preliminary data.</text>
</comment>
<evidence type="ECO:0000256" key="3">
    <source>
        <dbReference type="ARBA" id="ARBA00022670"/>
    </source>
</evidence>
<evidence type="ECO:0000256" key="2">
    <source>
        <dbReference type="ARBA" id="ARBA00022645"/>
    </source>
</evidence>
<keyword evidence="2" id="KW-0121">Carboxypeptidase</keyword>
<reference evidence="6 7" key="1">
    <citation type="submission" date="2020-04" db="EMBL/GenBank/DDBJ databases">
        <title>Perkinsus chesapeaki whole genome sequence.</title>
        <authorList>
            <person name="Bogema D.R."/>
        </authorList>
    </citation>
    <scope>NUCLEOTIDE SEQUENCE [LARGE SCALE GENOMIC DNA]</scope>
    <source>
        <strain evidence="6">ATCC PRA-425</strain>
    </source>
</reference>
<dbReference type="SUPFAM" id="SSF53474">
    <property type="entry name" value="alpha/beta-Hydrolases"/>
    <property type="match status" value="1"/>
</dbReference>
<evidence type="ECO:0000313" key="7">
    <source>
        <dbReference type="Proteomes" id="UP000591131"/>
    </source>
</evidence>
<dbReference type="GO" id="GO:0006508">
    <property type="term" value="P:proteolysis"/>
    <property type="evidence" value="ECO:0007669"/>
    <property type="project" value="UniProtKB-KW"/>
</dbReference>
<dbReference type="OrthoDB" id="443318at2759"/>
<dbReference type="Pfam" id="PF00450">
    <property type="entry name" value="Peptidase_S10"/>
    <property type="match status" value="2"/>
</dbReference>
<comment type="similarity">
    <text evidence="1">Belongs to the peptidase S10 family.</text>
</comment>
<name>A0A7J6KQI1_PERCH</name>
<keyword evidence="7" id="KW-1185">Reference proteome</keyword>
<proteinExistence type="inferred from homology"/>